<reference evidence="4 5" key="1">
    <citation type="submission" date="2016-03" db="EMBL/GenBank/DDBJ databases">
        <title>Pediococcus and Lactobacillus from brewery environment - whole genome sequencing and assembly.</title>
        <authorList>
            <person name="Behr J."/>
            <person name="Geissler A.J."/>
            <person name="Vogel R.F."/>
        </authorList>
    </citation>
    <scope>NUCLEOTIDE SEQUENCE [LARGE SCALE GENOMIC DNA]</scope>
    <source>
        <strain evidence="4 5">TMW 1.1995</strain>
    </source>
</reference>
<keyword evidence="5" id="KW-1185">Reference proteome</keyword>
<evidence type="ECO:0000313" key="4">
    <source>
        <dbReference type="EMBL" id="ANZ67874.1"/>
    </source>
</evidence>
<protein>
    <recommendedName>
        <fullName evidence="6">Short-chain dehydrogenase</fullName>
    </recommendedName>
</protein>
<comment type="similarity">
    <text evidence="1">Belongs to the short-chain dehydrogenases/reductases (SDR) family.</text>
</comment>
<dbReference type="EMBL" id="CP014924">
    <property type="protein sequence ID" value="ANZ67874.1"/>
    <property type="molecule type" value="Genomic_DNA"/>
</dbReference>
<accession>A0A1B2J0K4</accession>
<dbReference type="Gene3D" id="3.40.50.720">
    <property type="entry name" value="NAD(P)-binding Rossmann-like Domain"/>
    <property type="match status" value="1"/>
</dbReference>
<evidence type="ECO:0000256" key="2">
    <source>
        <dbReference type="ARBA" id="ARBA00022857"/>
    </source>
</evidence>
<dbReference type="InterPro" id="IPR002347">
    <property type="entry name" value="SDR_fam"/>
</dbReference>
<name>A0A1B2J0K4_9LACO</name>
<evidence type="ECO:0000256" key="3">
    <source>
        <dbReference type="ARBA" id="ARBA00023002"/>
    </source>
</evidence>
<dbReference type="STRING" id="240427.AYR62_05575"/>
<keyword evidence="3" id="KW-0560">Oxidoreductase</keyword>
<dbReference type="Pfam" id="PF00106">
    <property type="entry name" value="adh_short"/>
    <property type="match status" value="1"/>
</dbReference>
<gene>
    <name evidence="4" type="ORF">AYR63_12480</name>
</gene>
<dbReference type="RefSeq" id="WP_065903078.1">
    <property type="nucleotide sequence ID" value="NZ_CP014912.1"/>
</dbReference>
<dbReference type="PANTHER" id="PTHR43963">
    <property type="entry name" value="CARBONYL REDUCTASE 1-RELATED"/>
    <property type="match status" value="1"/>
</dbReference>
<dbReference type="PRINTS" id="PR00081">
    <property type="entry name" value="GDHRDH"/>
</dbReference>
<evidence type="ECO:0000313" key="5">
    <source>
        <dbReference type="Proteomes" id="UP000093267"/>
    </source>
</evidence>
<organism evidence="4 5">
    <name type="scientific">Secundilactobacillus paracollinoides</name>
    <dbReference type="NCBI Taxonomy" id="240427"/>
    <lineage>
        <taxon>Bacteria</taxon>
        <taxon>Bacillati</taxon>
        <taxon>Bacillota</taxon>
        <taxon>Bacilli</taxon>
        <taxon>Lactobacillales</taxon>
        <taxon>Lactobacillaceae</taxon>
        <taxon>Secundilactobacillus</taxon>
    </lineage>
</organism>
<dbReference type="AlphaFoldDB" id="A0A1B2J0K4"/>
<evidence type="ECO:0008006" key="6">
    <source>
        <dbReference type="Google" id="ProtNLM"/>
    </source>
</evidence>
<proteinExistence type="inferred from homology"/>
<dbReference type="GO" id="GO:0016491">
    <property type="term" value="F:oxidoreductase activity"/>
    <property type="evidence" value="ECO:0007669"/>
    <property type="project" value="UniProtKB-KW"/>
</dbReference>
<evidence type="ECO:0000256" key="1">
    <source>
        <dbReference type="ARBA" id="ARBA00006484"/>
    </source>
</evidence>
<dbReference type="SUPFAM" id="SSF51735">
    <property type="entry name" value="NAD(P)-binding Rossmann-fold domains"/>
    <property type="match status" value="1"/>
</dbReference>
<dbReference type="InterPro" id="IPR036291">
    <property type="entry name" value="NAD(P)-bd_dom_sf"/>
</dbReference>
<dbReference type="OrthoDB" id="9803333at2"/>
<sequence length="241" mass="26052">MKTALITGAGRHDGIGFEVAKELAAKGYHVIISARQQSQIDDRVAELNNQNLSASGLLMDITSQESVDIAVKVFTEQFKQLDVLVNDAAYFGDFADIVNTNFDQVEKIFKTNLFGSWRVAQAFYPFLKQAGSFRLVNVSSGAGSYDDPVYGLLRGSMGMDASEYALTKLALNGLTIKMAREFEKDGIIVNAICPGVVNTHPDAGFGGRDVEEGADGIVWAATLPDGAATGGFYRDKKPLPW</sequence>
<dbReference type="Proteomes" id="UP000093267">
    <property type="component" value="Chromosome"/>
</dbReference>
<dbReference type="PANTHER" id="PTHR43963:SF6">
    <property type="entry name" value="CHAIN DEHYDROGENASE FAMILY PROTEIN, PUTATIVE (AFU_ORTHOLOGUE AFUA_3G15350)-RELATED"/>
    <property type="match status" value="1"/>
</dbReference>
<keyword evidence="2" id="KW-0521">NADP</keyword>